<accession>A9KT25</accession>
<feature type="signal peptide" evidence="1">
    <location>
        <begin position="1"/>
        <end position="30"/>
    </location>
</feature>
<dbReference type="RefSeq" id="WP_012199890.1">
    <property type="nucleotide sequence ID" value="NC_010001.1"/>
</dbReference>
<evidence type="ECO:0000313" key="2">
    <source>
        <dbReference type="EMBL" id="ABX42236.1"/>
    </source>
</evidence>
<dbReference type="HOGENOM" id="CLU_569509_0_0_9"/>
<reference evidence="3" key="1">
    <citation type="submission" date="2007-11" db="EMBL/GenBank/DDBJ databases">
        <title>Complete genome sequence of Clostridium phytofermentans ISDg.</title>
        <authorList>
            <person name="Leschine S.B."/>
            <person name="Warnick T.A."/>
            <person name="Blanchard J.L."/>
            <person name="Schnell D.J."/>
            <person name="Petit E.L."/>
            <person name="LaTouf W.G."/>
            <person name="Copeland A."/>
            <person name="Lucas S."/>
            <person name="Lapidus A."/>
            <person name="Barry K."/>
            <person name="Glavina del Rio T."/>
            <person name="Dalin E."/>
            <person name="Tice H."/>
            <person name="Pitluck S."/>
            <person name="Kiss H."/>
            <person name="Brettin T."/>
            <person name="Bruce D."/>
            <person name="Detter J.C."/>
            <person name="Han C."/>
            <person name="Kuske C."/>
            <person name="Schmutz J."/>
            <person name="Larimer F."/>
            <person name="Land M."/>
            <person name="Hauser L."/>
            <person name="Kyrpides N."/>
            <person name="Kim E.A."/>
            <person name="Richardson P."/>
        </authorList>
    </citation>
    <scope>NUCLEOTIDE SEQUENCE [LARGE SCALE GENOMIC DNA]</scope>
    <source>
        <strain evidence="3">ATCC 700394 / DSM 18823 / ISDg</strain>
    </source>
</reference>
<dbReference type="AlphaFoldDB" id="A9KT25"/>
<dbReference type="EMBL" id="CP000885">
    <property type="protein sequence ID" value="ABX42236.1"/>
    <property type="molecule type" value="Genomic_DNA"/>
</dbReference>
<proteinExistence type="predicted"/>
<protein>
    <submittedName>
        <fullName evidence="2">Uncharacterized protein</fullName>
    </submittedName>
</protein>
<sequence length="479" mass="55211" precursor="true">MKRTIMQKCVTVLMLVVMVIAGFQPATAYAASTSEKKATVSFTETKAIGFKEINFISGNNDYLFALGKKAKGNVFSYSKDGVNFKDVLLDTEITKKFPKITFQSMEISTSWTYTDKGEMWLIGTGKVKEGTKYPFLISISKDMKTVKVTPFQDLIKKLDAKATNIEIDDYFITHWEKSILILSGSYSNGSEERIPYYLLSTKGADFKAYSYPDNRYDQMDFAGDYLICSKWIVPEAAPGQGQFYYSTDYIKWTKAVTPENTDGTEWHRSYLDFKCFSATLGEDYFNPNKTYTVYYTTDMKKYKTISKDYVIEGPSRFMYIYNDDNRYIAEEESFGETGRIVISQRAIADNSEWKTLLDYTAKSSDFSFYDYIRGDGYVLVKDGKTRKIFNLKTGKNYETTIDHDKLGATRFDETYFYALYDKTTLLGTKNGFVTNYMFTTPEAMKGMTTWKAGKTNRYYFYSNTKIYYIDKTSLDSKLK</sequence>
<dbReference type="Proteomes" id="UP000000370">
    <property type="component" value="Chromosome"/>
</dbReference>
<evidence type="ECO:0000256" key="1">
    <source>
        <dbReference type="SAM" id="SignalP"/>
    </source>
</evidence>
<dbReference type="KEGG" id="cpy:Cphy_1867"/>
<gene>
    <name evidence="2" type="ordered locus">Cphy_1867</name>
</gene>
<keyword evidence="1" id="KW-0732">Signal</keyword>
<feature type="chain" id="PRO_5002740358" evidence="1">
    <location>
        <begin position="31"/>
        <end position="479"/>
    </location>
</feature>
<name>A9KT25_LACP7</name>
<dbReference type="OrthoDB" id="9821784at2"/>
<keyword evidence="3" id="KW-1185">Reference proteome</keyword>
<evidence type="ECO:0000313" key="3">
    <source>
        <dbReference type="Proteomes" id="UP000000370"/>
    </source>
</evidence>
<organism evidence="2 3">
    <name type="scientific">Lachnoclostridium phytofermentans (strain ATCC 700394 / DSM 18823 / ISDg)</name>
    <name type="common">Clostridium phytofermentans</name>
    <dbReference type="NCBI Taxonomy" id="357809"/>
    <lineage>
        <taxon>Bacteria</taxon>
        <taxon>Bacillati</taxon>
        <taxon>Bacillota</taxon>
        <taxon>Clostridia</taxon>
        <taxon>Lachnospirales</taxon>
        <taxon>Lachnospiraceae</taxon>
    </lineage>
</organism>